<comment type="similarity">
    <text evidence="1">Belongs to the LysR transcriptional regulatory family.</text>
</comment>
<dbReference type="InterPro" id="IPR000847">
    <property type="entry name" value="LysR_HTH_N"/>
</dbReference>
<gene>
    <name evidence="7" type="ORF">TW77_01200</name>
</gene>
<dbReference type="PROSITE" id="PS50931">
    <property type="entry name" value="HTH_LYSR"/>
    <property type="match status" value="1"/>
</dbReference>
<dbReference type="SUPFAM" id="SSF53850">
    <property type="entry name" value="Periplasmic binding protein-like II"/>
    <property type="match status" value="1"/>
</dbReference>
<keyword evidence="2" id="KW-0805">Transcription regulation</keyword>
<dbReference type="Gene3D" id="3.40.190.290">
    <property type="match status" value="1"/>
</dbReference>
<comment type="caution">
    <text evidence="7">The sequence shown here is derived from an EMBL/GenBank/DDBJ whole genome shotgun (WGS) entry which is preliminary data.</text>
</comment>
<evidence type="ECO:0000256" key="3">
    <source>
        <dbReference type="ARBA" id="ARBA00023125"/>
    </source>
</evidence>
<feature type="domain" description="HTH lysR-type" evidence="6">
    <location>
        <begin position="5"/>
        <end position="62"/>
    </location>
</feature>
<dbReference type="EMBL" id="JXYA01000002">
    <property type="protein sequence ID" value="KJZ12992.1"/>
    <property type="molecule type" value="Genomic_DNA"/>
</dbReference>
<keyword evidence="5" id="KW-0804">Transcription</keyword>
<dbReference type="SUPFAM" id="SSF46785">
    <property type="entry name" value="Winged helix' DNA-binding domain"/>
    <property type="match status" value="1"/>
</dbReference>
<keyword evidence="3" id="KW-0238">DNA-binding</keyword>
<proteinExistence type="inferred from homology"/>
<dbReference type="GO" id="GO:2000142">
    <property type="term" value="P:regulation of DNA-templated transcription initiation"/>
    <property type="evidence" value="ECO:0007669"/>
    <property type="project" value="TreeGrafter"/>
</dbReference>
<dbReference type="PANTHER" id="PTHR30293:SF2">
    <property type="entry name" value="TRANSCRIPTIONAL ACTIVATOR PROTEIN NHAR"/>
    <property type="match status" value="1"/>
</dbReference>
<dbReference type="PATRIC" id="fig|43658.5.peg.246"/>
<dbReference type="Pfam" id="PF03466">
    <property type="entry name" value="LysR_substrate"/>
    <property type="match status" value="1"/>
</dbReference>
<dbReference type="InterPro" id="IPR005119">
    <property type="entry name" value="LysR_subst-bd"/>
</dbReference>
<evidence type="ECO:0000256" key="5">
    <source>
        <dbReference type="ARBA" id="ARBA00023163"/>
    </source>
</evidence>
<dbReference type="RefSeq" id="WP_046003143.1">
    <property type="nucleotide sequence ID" value="NZ_JXYA01000002.1"/>
</dbReference>
<dbReference type="AlphaFoldDB" id="A0A0F4R2H5"/>
<keyword evidence="8" id="KW-1185">Reference proteome</keyword>
<dbReference type="Proteomes" id="UP000033452">
    <property type="component" value="Unassembled WGS sequence"/>
</dbReference>
<dbReference type="InterPro" id="IPR036388">
    <property type="entry name" value="WH-like_DNA-bd_sf"/>
</dbReference>
<reference evidence="7 8" key="1">
    <citation type="journal article" date="2015" name="BMC Genomics">
        <title>Genome mining reveals unlocked bioactive potential of marine Gram-negative bacteria.</title>
        <authorList>
            <person name="Machado H."/>
            <person name="Sonnenschein E.C."/>
            <person name="Melchiorsen J."/>
            <person name="Gram L."/>
        </authorList>
    </citation>
    <scope>NUCLEOTIDE SEQUENCE [LARGE SCALE GENOMIC DNA]</scope>
    <source>
        <strain evidence="7 8">S2471</strain>
    </source>
</reference>
<evidence type="ECO:0000313" key="8">
    <source>
        <dbReference type="Proteomes" id="UP000033452"/>
    </source>
</evidence>
<dbReference type="GO" id="GO:0003677">
    <property type="term" value="F:DNA binding"/>
    <property type="evidence" value="ECO:0007669"/>
    <property type="project" value="UniProtKB-KW"/>
</dbReference>
<evidence type="ECO:0000256" key="2">
    <source>
        <dbReference type="ARBA" id="ARBA00023015"/>
    </source>
</evidence>
<dbReference type="PANTHER" id="PTHR30293">
    <property type="entry name" value="TRANSCRIPTIONAL REGULATORY PROTEIN NAC-RELATED"/>
    <property type="match status" value="1"/>
</dbReference>
<dbReference type="Gene3D" id="1.10.10.10">
    <property type="entry name" value="Winged helix-like DNA-binding domain superfamily/Winged helix DNA-binding domain"/>
    <property type="match status" value="1"/>
</dbReference>
<dbReference type="GO" id="GO:0003700">
    <property type="term" value="F:DNA-binding transcription factor activity"/>
    <property type="evidence" value="ECO:0007669"/>
    <property type="project" value="InterPro"/>
</dbReference>
<keyword evidence="4" id="KW-0010">Activator</keyword>
<evidence type="ECO:0000259" key="6">
    <source>
        <dbReference type="PROSITE" id="PS50931"/>
    </source>
</evidence>
<dbReference type="InterPro" id="IPR036390">
    <property type="entry name" value="WH_DNA-bd_sf"/>
</dbReference>
<protein>
    <submittedName>
        <fullName evidence="7">LysR family transcriptional regulator</fullName>
    </submittedName>
</protein>
<name>A0A0F4R2H5_9GAMM</name>
<dbReference type="OrthoDB" id="464481at2"/>
<dbReference type="NCBIfam" id="NF008284">
    <property type="entry name" value="PRK11062.1"/>
    <property type="match status" value="1"/>
</dbReference>
<dbReference type="Pfam" id="PF00126">
    <property type="entry name" value="HTH_1"/>
    <property type="match status" value="1"/>
</dbReference>
<organism evidence="7 8">
    <name type="scientific">Pseudoalteromonas rubra</name>
    <dbReference type="NCBI Taxonomy" id="43658"/>
    <lineage>
        <taxon>Bacteria</taxon>
        <taxon>Pseudomonadati</taxon>
        <taxon>Pseudomonadota</taxon>
        <taxon>Gammaproteobacteria</taxon>
        <taxon>Alteromonadales</taxon>
        <taxon>Pseudoalteromonadaceae</taxon>
        <taxon>Pseudoalteromonas</taxon>
    </lineage>
</organism>
<evidence type="ECO:0000256" key="1">
    <source>
        <dbReference type="ARBA" id="ARBA00009437"/>
    </source>
</evidence>
<evidence type="ECO:0000256" key="4">
    <source>
        <dbReference type="ARBA" id="ARBA00023159"/>
    </source>
</evidence>
<accession>A0A0F4R2H5</accession>
<sequence length="300" mass="33008">MQDVINYKHLKYFWAVAHEGSIAKASAKLNITPQTISGQLSLLEERVGNELLQKEGRGLRLTDTGRVVLRYADEIFELGNELSDVLKGNSAVGPAEFIVGASSVLPKTIVHKIIEPAMHIEQDIRLTSLEGPVDSMLADLAIHKVDLVLSDVPVTGAFSVKAYNHLLGESGITFLAAPALARQYAKNFPMSLNNAPLLLPTQQHEIRKEFDFWLSDQNIHPNIVAQFDDSALMKSFGQSGLGLFFMPSTIAKDVCDAFHVRPVGELPHVKQKFYAISAERKIRHPAIAAIFNAAKASLFK</sequence>
<evidence type="ECO:0000313" key="7">
    <source>
        <dbReference type="EMBL" id="KJZ12992.1"/>
    </source>
</evidence>